<keyword evidence="9" id="KW-1185">Reference proteome</keyword>
<comment type="subcellular location">
    <subcellularLocation>
        <location evidence="1">Membrane</location>
        <topology evidence="1">Multi-pass membrane protein</topology>
    </subcellularLocation>
</comment>
<organism evidence="8 9">
    <name type="scientific">Talaromyces stipitatus (strain ATCC 10500 / CBS 375.48 / QM 6759 / NRRL 1006)</name>
    <name type="common">Penicillium stipitatum</name>
    <dbReference type="NCBI Taxonomy" id="441959"/>
    <lineage>
        <taxon>Eukaryota</taxon>
        <taxon>Fungi</taxon>
        <taxon>Dikarya</taxon>
        <taxon>Ascomycota</taxon>
        <taxon>Pezizomycotina</taxon>
        <taxon>Eurotiomycetes</taxon>
        <taxon>Eurotiomycetidae</taxon>
        <taxon>Eurotiales</taxon>
        <taxon>Trichocomaceae</taxon>
        <taxon>Talaromyces</taxon>
        <taxon>Talaromyces sect. Talaromyces</taxon>
    </lineage>
</organism>
<dbReference type="InterPro" id="IPR011701">
    <property type="entry name" value="MFS"/>
</dbReference>
<dbReference type="PhylomeDB" id="B8MQ20"/>
<feature type="transmembrane region" description="Helical" evidence="6">
    <location>
        <begin position="513"/>
        <end position="534"/>
    </location>
</feature>
<dbReference type="InterPro" id="IPR020846">
    <property type="entry name" value="MFS_dom"/>
</dbReference>
<keyword evidence="2 6" id="KW-0812">Transmembrane</keyword>
<feature type="transmembrane region" description="Helical" evidence="6">
    <location>
        <begin position="181"/>
        <end position="202"/>
    </location>
</feature>
<dbReference type="HOGENOM" id="CLU_017517_0_0_1"/>
<dbReference type="GO" id="GO:0016020">
    <property type="term" value="C:membrane"/>
    <property type="evidence" value="ECO:0007669"/>
    <property type="project" value="UniProtKB-SubCell"/>
</dbReference>
<feature type="region of interest" description="Disordered" evidence="5">
    <location>
        <begin position="23"/>
        <end position="57"/>
    </location>
</feature>
<proteinExistence type="predicted"/>
<dbReference type="AlphaFoldDB" id="B8MQ20"/>
<reference evidence="9" key="1">
    <citation type="journal article" date="2015" name="Genome Announc.">
        <title>Genome sequence of the AIDS-associated pathogen Penicillium marneffei (ATCC18224) and its near taxonomic relative Talaromyces stipitatus (ATCC10500).</title>
        <authorList>
            <person name="Nierman W.C."/>
            <person name="Fedorova-Abrams N.D."/>
            <person name="Andrianopoulos A."/>
        </authorList>
    </citation>
    <scope>NUCLEOTIDE SEQUENCE [LARGE SCALE GENOMIC DNA]</scope>
    <source>
        <strain evidence="9">ATCC 10500 / CBS 375.48 / QM 6759 / NRRL 1006</strain>
    </source>
</reference>
<dbReference type="PANTHER" id="PTHR23507:SF40">
    <property type="entry name" value="TETRACYCLINE-EFFLUX TRANSPORTER"/>
    <property type="match status" value="1"/>
</dbReference>
<keyword evidence="4 6" id="KW-0472">Membrane</keyword>
<dbReference type="Gene3D" id="1.20.1250.20">
    <property type="entry name" value="MFS general substrate transporter like domains"/>
    <property type="match status" value="1"/>
</dbReference>
<feature type="compositionally biased region" description="Low complexity" evidence="5">
    <location>
        <begin position="35"/>
        <end position="47"/>
    </location>
</feature>
<protein>
    <submittedName>
        <fullName evidence="8">Tetracycline-efflux transporter, putative</fullName>
    </submittedName>
</protein>
<dbReference type="VEuPathDB" id="FungiDB:TSTA_054220"/>
<dbReference type="PROSITE" id="PS50850">
    <property type="entry name" value="MFS"/>
    <property type="match status" value="1"/>
</dbReference>
<feature type="transmembrane region" description="Helical" evidence="6">
    <location>
        <begin position="276"/>
        <end position="298"/>
    </location>
</feature>
<evidence type="ECO:0000313" key="9">
    <source>
        <dbReference type="Proteomes" id="UP000001745"/>
    </source>
</evidence>
<evidence type="ECO:0000256" key="6">
    <source>
        <dbReference type="SAM" id="Phobius"/>
    </source>
</evidence>
<evidence type="ECO:0000256" key="5">
    <source>
        <dbReference type="SAM" id="MobiDB-lite"/>
    </source>
</evidence>
<dbReference type="SUPFAM" id="SSF103473">
    <property type="entry name" value="MFS general substrate transporter"/>
    <property type="match status" value="1"/>
</dbReference>
<dbReference type="Proteomes" id="UP000001745">
    <property type="component" value="Unassembled WGS sequence"/>
</dbReference>
<dbReference type="RefSeq" id="XP_002487021.1">
    <property type="nucleotide sequence ID" value="XM_002486976.1"/>
</dbReference>
<keyword evidence="3 6" id="KW-1133">Transmembrane helix</keyword>
<dbReference type="STRING" id="441959.B8MQ20"/>
<gene>
    <name evidence="8" type="ORF">TSTA_054220</name>
</gene>
<dbReference type="GO" id="GO:0022857">
    <property type="term" value="F:transmembrane transporter activity"/>
    <property type="evidence" value="ECO:0007669"/>
    <property type="project" value="InterPro"/>
</dbReference>
<evidence type="ECO:0000256" key="4">
    <source>
        <dbReference type="ARBA" id="ARBA00023136"/>
    </source>
</evidence>
<dbReference type="OMA" id="NPQCQIP"/>
<dbReference type="InParanoid" id="B8MQ20"/>
<dbReference type="Pfam" id="PF07690">
    <property type="entry name" value="MFS_1"/>
    <property type="match status" value="1"/>
</dbReference>
<feature type="transmembrane region" description="Helical" evidence="6">
    <location>
        <begin position="80"/>
        <end position="99"/>
    </location>
</feature>
<sequence length="585" mass="63401">MSTVGGDAAIAVDADQDARVMQRRESLGSAEIASETSPLLPATTTPELTDEESELHNSLNKPWLGSREFDAKPLWRRPNVWYLIPPTALFTLAFGGAAVPKINLILSVVCRDYFADQKAKDPTFTYLPVVFGSDNDQCRIPEVQSNAAQILLYVNLISGFLSALVSPRLGDLSDRYGRMPLMSLCVAGTLLSEVFTTFIAAYPNSASINWLLVAAFVDGLCGSFTLALSLVHSYGADCTAPERRNVVFGYVHATLFTGIALGPFLFGLLIEYTGKLLDVFVAVLVCHSIYLLSLIFLVPESLSKERQNVARTKHLAKPRDGDTTYTRYMLRELHPSNIFKPLAILWPKPKSSETSPEQLALFRNLRKNLVLIAAIDTLMFGVGMGTVQIIILYAEYVFGWGNYESSIFVSVTNAGRVITLLVILPTITRLVRGPQRSNQANSGSDWLDISLIRLAILIDLLGYIGYASSKTGALFTLSALVASIGGIGPPSLQSSLTKHVPPSQTGRILGATGLLHALARVVSPIVFNGIYSVTVGKFTPAVFVCLASVFGLAAFLTWFIVPSVHLPESPPSSPPEDEGNNTLDA</sequence>
<accession>B8MQ20</accession>
<feature type="transmembrane region" description="Helical" evidence="6">
    <location>
        <begin position="406"/>
        <end position="425"/>
    </location>
</feature>
<dbReference type="InterPro" id="IPR036259">
    <property type="entry name" value="MFS_trans_sf"/>
</dbReference>
<dbReference type="EMBL" id="EQ962659">
    <property type="protein sequence ID" value="EED12910.1"/>
    <property type="molecule type" value="Genomic_DNA"/>
</dbReference>
<evidence type="ECO:0000256" key="1">
    <source>
        <dbReference type="ARBA" id="ARBA00004141"/>
    </source>
</evidence>
<evidence type="ECO:0000259" key="7">
    <source>
        <dbReference type="PROSITE" id="PS50850"/>
    </source>
</evidence>
<dbReference type="FunCoup" id="B8MQ20">
    <property type="interactions" value="91"/>
</dbReference>
<name>B8MQ20_TALSN</name>
<feature type="transmembrane region" description="Helical" evidence="6">
    <location>
        <begin position="247"/>
        <end position="270"/>
    </location>
</feature>
<dbReference type="eggNOG" id="KOG2816">
    <property type="taxonomic scope" value="Eukaryota"/>
</dbReference>
<evidence type="ECO:0000313" key="8">
    <source>
        <dbReference type="EMBL" id="EED12910.1"/>
    </source>
</evidence>
<evidence type="ECO:0000256" key="3">
    <source>
        <dbReference type="ARBA" id="ARBA00022989"/>
    </source>
</evidence>
<feature type="transmembrane region" description="Helical" evidence="6">
    <location>
        <begin position="369"/>
        <end position="394"/>
    </location>
</feature>
<feature type="transmembrane region" description="Helical" evidence="6">
    <location>
        <begin position="208"/>
        <end position="235"/>
    </location>
</feature>
<dbReference type="PANTHER" id="PTHR23507">
    <property type="entry name" value="ZGC:174356"/>
    <property type="match status" value="1"/>
</dbReference>
<feature type="domain" description="Major facilitator superfamily (MFS) profile" evidence="7">
    <location>
        <begin position="81"/>
        <end position="565"/>
    </location>
</feature>
<feature type="transmembrane region" description="Helical" evidence="6">
    <location>
        <begin position="446"/>
        <end position="466"/>
    </location>
</feature>
<dbReference type="GeneID" id="8100361"/>
<evidence type="ECO:0000256" key="2">
    <source>
        <dbReference type="ARBA" id="ARBA00022692"/>
    </source>
</evidence>
<dbReference type="OrthoDB" id="3026777at2759"/>
<feature type="transmembrane region" description="Helical" evidence="6">
    <location>
        <begin position="540"/>
        <end position="561"/>
    </location>
</feature>